<feature type="domain" description="Lipocalin/cytosolic fatty-acid binding" evidence="7">
    <location>
        <begin position="30"/>
        <end position="163"/>
    </location>
</feature>
<dbReference type="RefSeq" id="XP_020837031.1">
    <property type="nucleotide sequence ID" value="XM_020981372.1"/>
</dbReference>
<dbReference type="PANTHER" id="PTHR11430">
    <property type="entry name" value="LIPOCALIN"/>
    <property type="match status" value="1"/>
</dbReference>
<gene>
    <name evidence="9" type="primary">LOC110205073</name>
</gene>
<dbReference type="SUPFAM" id="SSF50814">
    <property type="entry name" value="Lipocalins"/>
    <property type="match status" value="1"/>
</dbReference>
<proteinExistence type="inferred from homology"/>
<dbReference type="InterPro" id="IPR002345">
    <property type="entry name" value="Lipocalin"/>
</dbReference>
<keyword evidence="4 6" id="KW-0732">Signal</keyword>
<protein>
    <submittedName>
        <fullName evidence="9">Late lactation protein B-like</fullName>
    </submittedName>
</protein>
<dbReference type="Proteomes" id="UP000515140">
    <property type="component" value="Unplaced"/>
</dbReference>
<dbReference type="GO" id="GO:0036094">
    <property type="term" value="F:small molecule binding"/>
    <property type="evidence" value="ECO:0007669"/>
    <property type="project" value="InterPro"/>
</dbReference>
<dbReference type="KEGG" id="pcw:110205073"/>
<sequence length="174" mass="19658">MKVLFLTIALSLFSILQAQESSPSEECFEGTYIVKAIVIDSEFLEKHAPKEMSPLTITRLSYDDLEAKFTINQNGMCEEIKLKLEKTNNPGLFSVDESNNQILIEKASVRDHWLLLGEGEIHGSQVRVAKLVGPDEEENPKAFEDYKKFVRLTGFNEDKIKIPGQVEACTPEHD</sequence>
<comment type="subcellular location">
    <subcellularLocation>
        <location evidence="1">Secreted</location>
    </subcellularLocation>
</comment>
<keyword evidence="3" id="KW-0964">Secreted</keyword>
<dbReference type="GO" id="GO:0005615">
    <property type="term" value="C:extracellular space"/>
    <property type="evidence" value="ECO:0007669"/>
    <property type="project" value="TreeGrafter"/>
</dbReference>
<evidence type="ECO:0000313" key="9">
    <source>
        <dbReference type="RefSeq" id="XP_020837031.1"/>
    </source>
</evidence>
<feature type="chain" id="PRO_5028154188" evidence="6">
    <location>
        <begin position="19"/>
        <end position="174"/>
    </location>
</feature>
<dbReference type="PRINTS" id="PR01175">
    <property type="entry name" value="VNEBNERGLAND"/>
</dbReference>
<evidence type="ECO:0000256" key="4">
    <source>
        <dbReference type="ARBA" id="ARBA00022729"/>
    </source>
</evidence>
<comment type="similarity">
    <text evidence="2">Belongs to the calycin superfamily. Lipocalin family.</text>
</comment>
<evidence type="ECO:0000313" key="8">
    <source>
        <dbReference type="Proteomes" id="UP000515140"/>
    </source>
</evidence>
<keyword evidence="8" id="KW-1185">Reference proteome</keyword>
<evidence type="ECO:0000256" key="6">
    <source>
        <dbReference type="SAM" id="SignalP"/>
    </source>
</evidence>
<dbReference type="AlphaFoldDB" id="A0A6P5JX80"/>
<keyword evidence="5" id="KW-0494">Milk protein</keyword>
<dbReference type="Gene3D" id="2.40.128.20">
    <property type="match status" value="1"/>
</dbReference>
<name>A0A6P5JX80_PHACI</name>
<dbReference type="GeneID" id="110205073"/>
<evidence type="ECO:0000256" key="1">
    <source>
        <dbReference type="ARBA" id="ARBA00004613"/>
    </source>
</evidence>
<dbReference type="FunCoup" id="A0A6P5JX80">
    <property type="interactions" value="168"/>
</dbReference>
<dbReference type="InterPro" id="IPR012674">
    <property type="entry name" value="Calycin"/>
</dbReference>
<accession>A0A6P5JX80</accession>
<evidence type="ECO:0000256" key="2">
    <source>
        <dbReference type="ARBA" id="ARBA00006889"/>
    </source>
</evidence>
<reference evidence="9" key="1">
    <citation type="submission" date="2025-08" db="UniProtKB">
        <authorList>
            <consortium name="RefSeq"/>
        </authorList>
    </citation>
    <scope>IDENTIFICATION</scope>
    <source>
        <tissue evidence="9">Spleen</tissue>
    </source>
</reference>
<evidence type="ECO:0000259" key="7">
    <source>
        <dbReference type="Pfam" id="PF00061"/>
    </source>
</evidence>
<dbReference type="InterPro" id="IPR002450">
    <property type="entry name" value="von_Ebner_gland"/>
</dbReference>
<evidence type="ECO:0000256" key="3">
    <source>
        <dbReference type="ARBA" id="ARBA00022525"/>
    </source>
</evidence>
<dbReference type="Pfam" id="PF00061">
    <property type="entry name" value="Lipocalin"/>
    <property type="match status" value="1"/>
</dbReference>
<feature type="signal peptide" evidence="6">
    <location>
        <begin position="1"/>
        <end position="18"/>
    </location>
</feature>
<evidence type="ECO:0000256" key="5">
    <source>
        <dbReference type="ARBA" id="ARBA00022743"/>
    </source>
</evidence>
<dbReference type="InParanoid" id="A0A6P5JX80"/>
<organism evidence="8 9">
    <name type="scientific">Phascolarctos cinereus</name>
    <name type="common">Koala</name>
    <dbReference type="NCBI Taxonomy" id="38626"/>
    <lineage>
        <taxon>Eukaryota</taxon>
        <taxon>Metazoa</taxon>
        <taxon>Chordata</taxon>
        <taxon>Craniata</taxon>
        <taxon>Vertebrata</taxon>
        <taxon>Euteleostomi</taxon>
        <taxon>Mammalia</taxon>
        <taxon>Metatheria</taxon>
        <taxon>Diprotodontia</taxon>
        <taxon>Phascolarctidae</taxon>
        <taxon>Phascolarctos</taxon>
    </lineage>
</organism>
<dbReference type="PANTHER" id="PTHR11430:SF124">
    <property type="entry name" value="LIPOCALIN 1-LIKE PROTEIN 1-RELATED"/>
    <property type="match status" value="1"/>
</dbReference>
<dbReference type="InterPro" id="IPR000566">
    <property type="entry name" value="Lipocln_cytosolic_FA-bd_dom"/>
</dbReference>